<dbReference type="EMBL" id="CAJVPT010009022">
    <property type="protein sequence ID" value="CAG8557854.1"/>
    <property type="molecule type" value="Genomic_DNA"/>
</dbReference>
<proteinExistence type="predicted"/>
<accession>A0ACA9M141</accession>
<name>A0ACA9M141_9GLOM</name>
<evidence type="ECO:0000313" key="1">
    <source>
        <dbReference type="EMBL" id="CAG8557854.1"/>
    </source>
</evidence>
<evidence type="ECO:0000313" key="2">
    <source>
        <dbReference type="Proteomes" id="UP000789525"/>
    </source>
</evidence>
<reference evidence="1" key="1">
    <citation type="submission" date="2021-06" db="EMBL/GenBank/DDBJ databases">
        <authorList>
            <person name="Kallberg Y."/>
            <person name="Tangrot J."/>
            <person name="Rosling A."/>
        </authorList>
    </citation>
    <scope>NUCLEOTIDE SEQUENCE</scope>
    <source>
        <strain evidence="1">CL356</strain>
    </source>
</reference>
<comment type="caution">
    <text evidence="1">The sequence shown here is derived from an EMBL/GenBank/DDBJ whole genome shotgun (WGS) entry which is preliminary data.</text>
</comment>
<sequence>MSTTPPTTEKMSPTNSWHTFAQNFARLLEDTEGHDLIITVGREPLVKSFKAHSVILRAHSPYFHRALSKEWARTEDGQIVFYKPNVSPSVFKVILKYLYTGIIDVENKEGEFLLSLLTAADELILPELVFEIQEFLISIQSTWIQENFYHVLDFVFTNDNYSTLQTYCLDAICADPHMLLNSDYFYCLDSKVLRSLLMRDDLAIEEVDLWNYLIKWAFVQHPPSIAATDSEDPKKWPPEYFAVFKKSVDECIPFIRFTAMTPEQFREEEPNPFAPRLKPMDSNLIAYKHAALISSWIDRREETPYSHTEIPYDFTLLMRGSKDGYTQQALQKQCGGQAKTVMIMKIKSTEEIFGMYTSGVWNNNTSSASSKTHDSFMFSFGEGRDTRKPVVSRVRAAGYELALNRGRQRGMEELEIFKITQKAMFML</sequence>
<keyword evidence="2" id="KW-1185">Reference proteome</keyword>
<gene>
    <name evidence="1" type="ORF">ACOLOM_LOCUS5113</name>
</gene>
<protein>
    <submittedName>
        <fullName evidence="1">11317_t:CDS:1</fullName>
    </submittedName>
</protein>
<dbReference type="Proteomes" id="UP000789525">
    <property type="component" value="Unassembled WGS sequence"/>
</dbReference>
<organism evidence="1 2">
    <name type="scientific">Acaulospora colombiana</name>
    <dbReference type="NCBI Taxonomy" id="27376"/>
    <lineage>
        <taxon>Eukaryota</taxon>
        <taxon>Fungi</taxon>
        <taxon>Fungi incertae sedis</taxon>
        <taxon>Mucoromycota</taxon>
        <taxon>Glomeromycotina</taxon>
        <taxon>Glomeromycetes</taxon>
        <taxon>Diversisporales</taxon>
        <taxon>Acaulosporaceae</taxon>
        <taxon>Acaulospora</taxon>
    </lineage>
</organism>